<protein>
    <submittedName>
        <fullName evidence="1">Uncharacterized protein</fullName>
    </submittedName>
</protein>
<feature type="non-terminal residue" evidence="1">
    <location>
        <position position="77"/>
    </location>
</feature>
<dbReference type="EMBL" id="UINC01140120">
    <property type="protein sequence ID" value="SVD27080.1"/>
    <property type="molecule type" value="Genomic_DNA"/>
</dbReference>
<dbReference type="InterPro" id="IPR029061">
    <property type="entry name" value="THDP-binding"/>
</dbReference>
<sequence>MMDVKATHLALLGRDGTLAFHRTMAQSLDIWRTTMPKLTGGQALAKSLYREGVRVIFGLVGAQLYYATDALYDEPGI</sequence>
<dbReference type="SUPFAM" id="SSF52518">
    <property type="entry name" value="Thiamin diphosphate-binding fold (THDP-binding)"/>
    <property type="match status" value="1"/>
</dbReference>
<name>A0A382TYD8_9ZZZZ</name>
<proteinExistence type="predicted"/>
<organism evidence="1">
    <name type="scientific">marine metagenome</name>
    <dbReference type="NCBI Taxonomy" id="408172"/>
    <lineage>
        <taxon>unclassified sequences</taxon>
        <taxon>metagenomes</taxon>
        <taxon>ecological metagenomes</taxon>
    </lineage>
</organism>
<reference evidence="1" key="1">
    <citation type="submission" date="2018-05" db="EMBL/GenBank/DDBJ databases">
        <authorList>
            <person name="Lanie J.A."/>
            <person name="Ng W.-L."/>
            <person name="Kazmierczak K.M."/>
            <person name="Andrzejewski T.M."/>
            <person name="Davidsen T.M."/>
            <person name="Wayne K.J."/>
            <person name="Tettelin H."/>
            <person name="Glass J.I."/>
            <person name="Rusch D."/>
            <person name="Podicherti R."/>
            <person name="Tsui H.-C.T."/>
            <person name="Winkler M.E."/>
        </authorList>
    </citation>
    <scope>NUCLEOTIDE SEQUENCE</scope>
</reference>
<gene>
    <name evidence="1" type="ORF">METZ01_LOCUS379934</name>
</gene>
<evidence type="ECO:0000313" key="1">
    <source>
        <dbReference type="EMBL" id="SVD27080.1"/>
    </source>
</evidence>
<accession>A0A382TYD8</accession>
<dbReference type="AlphaFoldDB" id="A0A382TYD8"/>
<dbReference type="Gene3D" id="3.40.50.970">
    <property type="match status" value="1"/>
</dbReference>